<name>A0AAJ6D939_GLAPU</name>
<protein>
    <submittedName>
        <fullName evidence="1">Uncharacterized protein</fullName>
    </submittedName>
</protein>
<dbReference type="RefSeq" id="WP_160433134.1">
    <property type="nucleotide sequence ID" value="NZ_CP121769.1"/>
</dbReference>
<accession>A0AAJ6D939</accession>
<evidence type="ECO:0000313" key="2">
    <source>
        <dbReference type="Proteomes" id="UP001222296"/>
    </source>
</evidence>
<proteinExistence type="predicted"/>
<dbReference type="AlphaFoldDB" id="A0AAJ6D939"/>
<dbReference type="EMBL" id="CP121769">
    <property type="protein sequence ID" value="WGE09117.1"/>
    <property type="molecule type" value="Genomic_DNA"/>
</dbReference>
<reference evidence="1" key="1">
    <citation type="submission" date="2023-04" db="EMBL/GenBank/DDBJ databases">
        <title>Molecular characterization of the Integrative and Conjugative elements harboring multidrug-resistance gene from Glaesserella (Haemophilus) parasuis.</title>
        <authorList>
            <person name="Che Y."/>
            <person name="Zhou L."/>
        </authorList>
    </citation>
    <scope>NUCLEOTIDE SEQUENCE</scope>
    <source>
        <strain evidence="1">Z44</strain>
    </source>
</reference>
<organism evidence="1 2">
    <name type="scientific">Glaesserella parasuis</name>
    <name type="common">Haemophilus parasuis</name>
    <dbReference type="NCBI Taxonomy" id="738"/>
    <lineage>
        <taxon>Bacteria</taxon>
        <taxon>Pseudomonadati</taxon>
        <taxon>Pseudomonadota</taxon>
        <taxon>Gammaproteobacteria</taxon>
        <taxon>Pasteurellales</taxon>
        <taxon>Pasteurellaceae</taxon>
        <taxon>Glaesserella</taxon>
    </lineage>
</organism>
<gene>
    <name evidence="1" type="ORF">QBL01_07575</name>
</gene>
<dbReference type="Proteomes" id="UP001222296">
    <property type="component" value="Chromosome"/>
</dbReference>
<evidence type="ECO:0000313" key="1">
    <source>
        <dbReference type="EMBL" id="WGE09117.1"/>
    </source>
</evidence>
<sequence length="103" mass="12255">MANITLKDITPRHFYETVKLLKTGDCRIYITLNTLEIRLPYSDVESGEETQLRFDRLEHAKLFLEELVNSSVPIDWDEFIANFRYKPRHKFYINKADKLSAIF</sequence>